<name>A0A559M4S0_9HELO</name>
<feature type="compositionally biased region" description="Low complexity" evidence="1">
    <location>
        <begin position="51"/>
        <end position="60"/>
    </location>
</feature>
<keyword evidence="2" id="KW-0808">Transferase</keyword>
<evidence type="ECO:0000256" key="1">
    <source>
        <dbReference type="SAM" id="MobiDB-lite"/>
    </source>
</evidence>
<protein>
    <submittedName>
        <fullName evidence="2">Putative methyltransferase</fullName>
    </submittedName>
</protein>
<dbReference type="SUPFAM" id="SSF53335">
    <property type="entry name" value="S-adenosyl-L-methionine-dependent methyltransferases"/>
    <property type="match status" value="1"/>
</dbReference>
<keyword evidence="3" id="KW-1185">Reference proteome</keyword>
<evidence type="ECO:0000313" key="3">
    <source>
        <dbReference type="Proteomes" id="UP000315522"/>
    </source>
</evidence>
<dbReference type="Pfam" id="PF13489">
    <property type="entry name" value="Methyltransf_23"/>
    <property type="match status" value="1"/>
</dbReference>
<sequence>MAPNVSPSQSPPTPDPSDTSSVHHPQVGLEAEADNQRDDDSAIFDDGSVASSTTSISSSIMKHREENGRTYHSYKEGKYLYPNDEVESDRLDLQHHIYTLCYDGKLISCPIDKDFQVQRVLDVGTGTGIWAIDYGDEHPEAAARNIPIFRSPDLPPNVTFEIDDIEEPWTFSQKFDFIHARMVTGALADVPKFFDQAFEYTTPGGYVELSDITAPICCDDGTMKDDSAMLQWISLLREASSRVGRDLNVSATYKAQLERVGYTHIVEKIYVWPMNRWPKDPKFKELGIWTCENMSGGVGGLSMALFTRVFGWSVEEVEGYLVNVRKEIKDTKIHSYWNIRTVYGRKPLDS</sequence>
<comment type="caution">
    <text evidence="2">The sequence shown here is derived from an EMBL/GenBank/DDBJ whole genome shotgun (WGS) entry which is preliminary data.</text>
</comment>
<dbReference type="AlphaFoldDB" id="A0A559M4S0"/>
<feature type="region of interest" description="Disordered" evidence="1">
    <location>
        <begin position="1"/>
        <end position="68"/>
    </location>
</feature>
<keyword evidence="2" id="KW-0489">Methyltransferase</keyword>
<accession>A0A559M4S0</accession>
<gene>
    <name evidence="2" type="primary">tdiE_0</name>
    <name evidence="2" type="ORF">LAWI1_G003262</name>
</gene>
<proteinExistence type="predicted"/>
<dbReference type="PANTHER" id="PTHR43591">
    <property type="entry name" value="METHYLTRANSFERASE"/>
    <property type="match status" value="1"/>
</dbReference>
<dbReference type="Gene3D" id="3.40.50.150">
    <property type="entry name" value="Vaccinia Virus protein VP39"/>
    <property type="match status" value="1"/>
</dbReference>
<dbReference type="InterPro" id="IPR029063">
    <property type="entry name" value="SAM-dependent_MTases_sf"/>
</dbReference>
<dbReference type="PANTHER" id="PTHR43591:SF31">
    <property type="entry name" value="LAEA-LIKE, PUTATIVE (AFU_ORTHOLOGUE AFUA_8G01930)-RELATED"/>
    <property type="match status" value="1"/>
</dbReference>
<reference evidence="2 3" key="1">
    <citation type="submission" date="2018-05" db="EMBL/GenBank/DDBJ databases">
        <title>Genome sequencing and assembly of the regulated plant pathogen Lachnellula willkommii and related sister species for the development of diagnostic species identification markers.</title>
        <authorList>
            <person name="Giroux E."/>
            <person name="Bilodeau G."/>
        </authorList>
    </citation>
    <scope>NUCLEOTIDE SEQUENCE [LARGE SCALE GENOMIC DNA]</scope>
    <source>
        <strain evidence="2 3">CBS 172.35</strain>
    </source>
</reference>
<evidence type="ECO:0000313" key="2">
    <source>
        <dbReference type="EMBL" id="TVY87955.1"/>
    </source>
</evidence>
<dbReference type="CDD" id="cd02440">
    <property type="entry name" value="AdoMet_MTases"/>
    <property type="match status" value="1"/>
</dbReference>
<dbReference type="GO" id="GO:0032259">
    <property type="term" value="P:methylation"/>
    <property type="evidence" value="ECO:0007669"/>
    <property type="project" value="UniProtKB-KW"/>
</dbReference>
<dbReference type="EMBL" id="QGML01002038">
    <property type="protein sequence ID" value="TVY87955.1"/>
    <property type="molecule type" value="Genomic_DNA"/>
</dbReference>
<dbReference type="GO" id="GO:0008168">
    <property type="term" value="F:methyltransferase activity"/>
    <property type="evidence" value="ECO:0007669"/>
    <property type="project" value="UniProtKB-KW"/>
</dbReference>
<dbReference type="Proteomes" id="UP000315522">
    <property type="component" value="Unassembled WGS sequence"/>
</dbReference>
<organism evidence="2 3">
    <name type="scientific">Lachnellula willkommii</name>
    <dbReference type="NCBI Taxonomy" id="215461"/>
    <lineage>
        <taxon>Eukaryota</taxon>
        <taxon>Fungi</taxon>
        <taxon>Dikarya</taxon>
        <taxon>Ascomycota</taxon>
        <taxon>Pezizomycotina</taxon>
        <taxon>Leotiomycetes</taxon>
        <taxon>Helotiales</taxon>
        <taxon>Lachnaceae</taxon>
        <taxon>Lachnellula</taxon>
    </lineage>
</organism>